<keyword evidence="1" id="KW-0472">Membrane</keyword>
<keyword evidence="1" id="KW-0812">Transmembrane</keyword>
<organism evidence="2">
    <name type="scientific">White spot syndrome virus</name>
    <dbReference type="NCBI Taxonomy" id="342409"/>
    <lineage>
        <taxon>Viruses</taxon>
        <taxon>Viruses incertae sedis</taxon>
        <taxon>Naldaviricetes</taxon>
        <taxon>Nimaviridae</taxon>
        <taxon>Whispovirus</taxon>
    </lineage>
</organism>
<dbReference type="Proteomes" id="UP000267516">
    <property type="component" value="Segment"/>
</dbReference>
<proteinExistence type="predicted"/>
<evidence type="ECO:0000256" key="1">
    <source>
        <dbReference type="SAM" id="Phobius"/>
    </source>
</evidence>
<name>A0A2D3I6E4_9VIRU</name>
<feature type="transmembrane region" description="Helical" evidence="1">
    <location>
        <begin position="12"/>
        <end position="39"/>
    </location>
</feature>
<protein>
    <submittedName>
        <fullName evidence="2">ORF372</fullName>
    </submittedName>
</protein>
<dbReference type="EMBL" id="MF768985">
    <property type="protein sequence ID" value="ATU83955.1"/>
    <property type="molecule type" value="Genomic_DNA"/>
</dbReference>
<feature type="transmembrane region" description="Helical" evidence="1">
    <location>
        <begin position="46"/>
        <end position="66"/>
    </location>
</feature>
<evidence type="ECO:0000313" key="2">
    <source>
        <dbReference type="EMBL" id="ATU83955.1"/>
    </source>
</evidence>
<reference evidence="2" key="1">
    <citation type="journal article" date="2018" name="Aquaculture">
        <title>Complete genome sequence of a white spot syndrome virus associated with a disease incursion in Australia.</title>
        <authorList>
            <person name="Oakey J."/>
            <person name="Smith C.S."/>
        </authorList>
    </citation>
    <scope>NUCLEOTIDE SEQUENCE [LARGE SCALE GENOMIC DNA]</scope>
    <source>
        <strain evidence="2">WSSV-AU</strain>
    </source>
</reference>
<accession>A0A2D3I6E4</accession>
<keyword evidence="1" id="KW-1133">Transmembrane helix</keyword>
<sequence>MVVVTDITSSIFGILSTIFGFGFNCTVEGVFCVTLIACFRNKGRCLYPRVAIAQVMLHPVLFPLIYNFSRGQ</sequence>